<evidence type="ECO:0000256" key="1">
    <source>
        <dbReference type="ARBA" id="ARBA00004724"/>
    </source>
</evidence>
<dbReference type="InterPro" id="IPR013332">
    <property type="entry name" value="KPR_N"/>
</dbReference>
<dbReference type="InterPro" id="IPR003710">
    <property type="entry name" value="ApbA"/>
</dbReference>
<dbReference type="NCBIfam" id="TIGR00745">
    <property type="entry name" value="apbA_panE"/>
    <property type="match status" value="1"/>
</dbReference>
<dbReference type="SUPFAM" id="SSF51735">
    <property type="entry name" value="NAD(P)-binding Rossmann-fold domains"/>
    <property type="match status" value="1"/>
</dbReference>
<evidence type="ECO:0000256" key="9">
    <source>
        <dbReference type="ARBA" id="ARBA00048196"/>
    </source>
</evidence>
<dbReference type="InterPro" id="IPR050838">
    <property type="entry name" value="Ketopantoate_reductase"/>
</dbReference>
<comment type="catalytic activity">
    <reaction evidence="8">
        <text>(R)-pantoate + NADP(+) = 2-dehydropantoate + NADPH + H(+)</text>
        <dbReference type="Rhea" id="RHEA:16233"/>
        <dbReference type="ChEBI" id="CHEBI:11561"/>
        <dbReference type="ChEBI" id="CHEBI:15378"/>
        <dbReference type="ChEBI" id="CHEBI:15980"/>
        <dbReference type="ChEBI" id="CHEBI:57783"/>
        <dbReference type="ChEBI" id="CHEBI:58349"/>
        <dbReference type="EC" id="1.1.1.169"/>
    </reaction>
    <physiologicalReaction direction="right-to-left" evidence="8">
        <dbReference type="Rhea" id="RHEA:16235"/>
    </physiologicalReaction>
</comment>
<keyword evidence="6 10" id="KW-0560">Oxidoreductase</keyword>
<dbReference type="PANTHER" id="PTHR43765">
    <property type="entry name" value="2-DEHYDROPANTOATE 2-REDUCTASE-RELATED"/>
    <property type="match status" value="1"/>
</dbReference>
<evidence type="ECO:0000259" key="12">
    <source>
        <dbReference type="Pfam" id="PF08546"/>
    </source>
</evidence>
<dbReference type="GO" id="GO:0015940">
    <property type="term" value="P:pantothenate biosynthetic process"/>
    <property type="evidence" value="ECO:0007669"/>
    <property type="project" value="InterPro"/>
</dbReference>
<dbReference type="EMBL" id="KP211934">
    <property type="protein sequence ID" value="ANV81275.1"/>
    <property type="molecule type" value="Genomic_DNA"/>
</dbReference>
<feature type="domain" description="Ketopantoate reductase N-terminal" evidence="11">
    <location>
        <begin position="19"/>
        <end position="173"/>
    </location>
</feature>
<comment type="catalytic activity">
    <reaction evidence="9">
        <text>(R)-pantoate + NAD(+) = 2-dehydropantoate + NADH + H(+)</text>
        <dbReference type="Rhea" id="RHEA:61292"/>
        <dbReference type="ChEBI" id="CHEBI:11561"/>
        <dbReference type="ChEBI" id="CHEBI:15378"/>
        <dbReference type="ChEBI" id="CHEBI:15980"/>
        <dbReference type="ChEBI" id="CHEBI:57540"/>
        <dbReference type="ChEBI" id="CHEBI:57945"/>
    </reaction>
    <physiologicalReaction direction="right-to-left" evidence="9">
        <dbReference type="Rhea" id="RHEA:61294"/>
    </physiologicalReaction>
</comment>
<dbReference type="GO" id="GO:0015937">
    <property type="term" value="P:coenzyme A biosynthetic process"/>
    <property type="evidence" value="ECO:0007669"/>
    <property type="project" value="UniProtKB-UniPathway"/>
</dbReference>
<dbReference type="AlphaFoldDB" id="A0A1B1TG57"/>
<protein>
    <recommendedName>
        <fullName evidence="3 10">2-dehydropantoate 2-reductase</fullName>
        <ecNumber evidence="3 10">1.1.1.169</ecNumber>
    </recommendedName>
    <alternativeName>
        <fullName evidence="7 10">Ketopantoate reductase</fullName>
    </alternativeName>
</protein>
<dbReference type="GO" id="GO:0008677">
    <property type="term" value="F:2-dehydropantoate 2-reductase activity"/>
    <property type="evidence" value="ECO:0007669"/>
    <property type="project" value="UniProtKB-EC"/>
</dbReference>
<accession>A0A1B1TG57</accession>
<evidence type="ECO:0000259" key="11">
    <source>
        <dbReference type="Pfam" id="PF02558"/>
    </source>
</evidence>
<evidence type="ECO:0000256" key="4">
    <source>
        <dbReference type="ARBA" id="ARBA00022857"/>
    </source>
</evidence>
<dbReference type="Pfam" id="PF02558">
    <property type="entry name" value="ApbA"/>
    <property type="match status" value="1"/>
</dbReference>
<comment type="function">
    <text evidence="10">Catalyzes the NADPH-dependent reduction of ketopantoate into pantoic acid.</text>
</comment>
<reference evidence="13" key="1">
    <citation type="submission" date="2014-11" db="EMBL/GenBank/DDBJ databases">
        <authorList>
            <person name="Zhu J."/>
            <person name="Qi W."/>
            <person name="Song R."/>
        </authorList>
    </citation>
    <scope>NUCLEOTIDE SEQUENCE</scope>
</reference>
<dbReference type="Pfam" id="PF08546">
    <property type="entry name" value="ApbA_C"/>
    <property type="match status" value="1"/>
</dbReference>
<evidence type="ECO:0000256" key="5">
    <source>
        <dbReference type="ARBA" id="ARBA00022993"/>
    </source>
</evidence>
<evidence type="ECO:0000256" key="8">
    <source>
        <dbReference type="ARBA" id="ARBA00047506"/>
    </source>
</evidence>
<dbReference type="InterPro" id="IPR008927">
    <property type="entry name" value="6-PGluconate_DH-like_C_sf"/>
</dbReference>
<dbReference type="UniPathway" id="UPA00241"/>
<evidence type="ECO:0000256" key="7">
    <source>
        <dbReference type="ARBA" id="ARBA00032024"/>
    </source>
</evidence>
<dbReference type="InterPro" id="IPR013752">
    <property type="entry name" value="KPA_reductase"/>
</dbReference>
<reference evidence="13" key="2">
    <citation type="journal article" date="2015" name="ISME J.">
        <title>A new class of marine Euryarchaeota group II from the Mediterranean deep chlorophyll maximum.</title>
        <authorList>
            <person name="Martin-Cuadrado A.B."/>
            <person name="Garcia-Heredia I."/>
            <person name="Molto A.G."/>
            <person name="Lopez-Ubeda R."/>
            <person name="Kimes N."/>
            <person name="Lopez-Garcia P."/>
            <person name="Moreira D."/>
            <person name="Rodriguez-Valera F."/>
        </authorList>
    </citation>
    <scope>NUCLEOTIDE SEQUENCE</scope>
</reference>
<evidence type="ECO:0000256" key="2">
    <source>
        <dbReference type="ARBA" id="ARBA00007870"/>
    </source>
</evidence>
<dbReference type="PANTHER" id="PTHR43765:SF2">
    <property type="entry name" value="2-DEHYDROPANTOATE 2-REDUCTASE"/>
    <property type="match status" value="1"/>
</dbReference>
<keyword evidence="4 10" id="KW-0521">NADP</keyword>
<dbReference type="GO" id="GO:0005737">
    <property type="term" value="C:cytoplasm"/>
    <property type="evidence" value="ECO:0007669"/>
    <property type="project" value="TreeGrafter"/>
</dbReference>
<evidence type="ECO:0000256" key="6">
    <source>
        <dbReference type="ARBA" id="ARBA00023002"/>
    </source>
</evidence>
<dbReference type="Gene3D" id="1.10.1040.10">
    <property type="entry name" value="N-(1-d-carboxylethyl)-l-norvaline Dehydrogenase, domain 2"/>
    <property type="match status" value="1"/>
</dbReference>
<feature type="domain" description="Ketopantoate reductase C-terminal" evidence="12">
    <location>
        <begin position="204"/>
        <end position="323"/>
    </location>
</feature>
<organism evidence="13">
    <name type="scientific">uncultured Poseidoniia archaeon</name>
    <dbReference type="NCBI Taxonomy" id="1697135"/>
    <lineage>
        <taxon>Archaea</taxon>
        <taxon>Methanobacteriati</taxon>
        <taxon>Thermoplasmatota</taxon>
        <taxon>Candidatus Poseidoniia</taxon>
        <taxon>environmental samples</taxon>
    </lineage>
</organism>
<proteinExistence type="inferred from homology"/>
<dbReference type="InterPro" id="IPR036291">
    <property type="entry name" value="NAD(P)-bd_dom_sf"/>
</dbReference>
<evidence type="ECO:0000256" key="10">
    <source>
        <dbReference type="RuleBase" id="RU362068"/>
    </source>
</evidence>
<dbReference type="EC" id="1.1.1.169" evidence="3 10"/>
<dbReference type="SUPFAM" id="SSF48179">
    <property type="entry name" value="6-phosphogluconate dehydrogenase C-terminal domain-like"/>
    <property type="match status" value="1"/>
</dbReference>
<sequence length="326" mass="35686">MAKFTFIWEVICEDDKLNVAVLGAGSIGSLIAAKISQYGVDNILIHARGEHGSAMALSGIEVIGEDSFVVKDDSMIISLEEVGFYNGLQNQIDVLFITSKANDVVSLMEKSLYLLNENSKIICLSNGLGHVEKCIDFFGPHRVFAASISHGAWRPEPGVVNWAGMGHISLGKFGEGPGLTDAQDIIDLLSKSGLNPKWEDDGRKLVWSKVLLNIAINPVAALIGCENGFLLRSNLFELCSSIMIEGANIARQERVNIPSDEELNSRLHEVIKATSKNFCSMLQDVKKGRQTEIEFLNQAVVERAERYGIATPKNNLLSELIKSLNL</sequence>
<name>A0A1B1TG57_9ARCH</name>
<dbReference type="GO" id="GO:0050661">
    <property type="term" value="F:NADP binding"/>
    <property type="evidence" value="ECO:0007669"/>
    <property type="project" value="TreeGrafter"/>
</dbReference>
<dbReference type="Gene3D" id="3.40.50.720">
    <property type="entry name" value="NAD(P)-binding Rossmann-like Domain"/>
    <property type="match status" value="1"/>
</dbReference>
<comment type="similarity">
    <text evidence="2 10">Belongs to the ketopantoate reductase family.</text>
</comment>
<evidence type="ECO:0000313" key="13">
    <source>
        <dbReference type="EMBL" id="ANV81275.1"/>
    </source>
</evidence>
<evidence type="ECO:0000256" key="3">
    <source>
        <dbReference type="ARBA" id="ARBA00013014"/>
    </source>
</evidence>
<keyword evidence="5 10" id="KW-0173">Coenzyme A biosynthesis</keyword>
<dbReference type="InterPro" id="IPR013328">
    <property type="entry name" value="6PGD_dom2"/>
</dbReference>
<comment type="pathway">
    <text evidence="1 10">Cofactor biosynthesis; coenzyme A biosynthesis.</text>
</comment>